<dbReference type="InterPro" id="IPR013189">
    <property type="entry name" value="Glyco_hydro_32_C"/>
</dbReference>
<dbReference type="InterPro" id="IPR013148">
    <property type="entry name" value="Glyco_hydro_32_N"/>
</dbReference>
<evidence type="ECO:0000256" key="3">
    <source>
        <dbReference type="ARBA" id="ARBA00023295"/>
    </source>
</evidence>
<feature type="chain" id="PRO_5002610661" evidence="4">
    <location>
        <begin position="24"/>
        <end position="895"/>
    </location>
</feature>
<dbReference type="RefSeq" id="WP_014228292.1">
    <property type="nucleotide sequence ID" value="NC_016612.1"/>
</dbReference>
<dbReference type="PANTHER" id="PTHR42800">
    <property type="entry name" value="EXOINULINASE INUD (AFU_ORTHOLOGUE AFUA_5G00480)"/>
    <property type="match status" value="1"/>
</dbReference>
<dbReference type="InterPro" id="IPR013320">
    <property type="entry name" value="ConA-like_dom_sf"/>
</dbReference>
<dbReference type="SMART" id="SM00640">
    <property type="entry name" value="Glyco_32"/>
    <property type="match status" value="1"/>
</dbReference>
<organism evidence="7 8">
    <name type="scientific">Klebsiella michiganensis (strain ATCC 8724 / DSM 4798 / JCM 20051 / NBRC 3318 / NRRL B-199 / KCTC 1686 / BUCSAV 143 / CCM 1901)</name>
    <dbReference type="NCBI Taxonomy" id="1006551"/>
    <lineage>
        <taxon>Bacteria</taxon>
        <taxon>Pseudomonadati</taxon>
        <taxon>Pseudomonadota</taxon>
        <taxon>Gammaproteobacteria</taxon>
        <taxon>Enterobacterales</taxon>
        <taxon>Enterobacteriaceae</taxon>
        <taxon>Klebsiella/Raoultella group</taxon>
        <taxon>Klebsiella</taxon>
    </lineage>
</organism>
<comment type="similarity">
    <text evidence="1">Belongs to the glycosyl hydrolase 32 family.</text>
</comment>
<evidence type="ECO:0000256" key="1">
    <source>
        <dbReference type="ARBA" id="ARBA00009902"/>
    </source>
</evidence>
<dbReference type="Gene3D" id="2.60.120.560">
    <property type="entry name" value="Exo-inulinase, domain 1"/>
    <property type="match status" value="1"/>
</dbReference>
<sequence>MKYHFFQKNRLSLITLASLALLAGCDNSDDYSENHPSHQQSSYLEKYRPQLQFTAAKNWQNDPNGMVYFDGEYHLFYQYNPNGNSWGDLSWGHAVSRDLVHWEELPVALPVEKDADGNVTQMYFSGSAVVDFNNSSGFGKADRPAMVAMYTSYYPTDMTLDNGKTIAAGTQAQSIAYSLDKGRTWTQYEDNPVIPLPPAGYESQFKEFRDPKIFWYAPENKWIMVAVIATQHKAVFYSSTDLRDWNFMSEFGPANAVGGVWECPDLFELPVDGDSNNKKWVMVININPGGPAGGSGNQYFIGHFDGERFTPDDDSVFNGEAPVGSLIADFEESESESGWTATKDLQGAYLSKGDRAGQSGVSQYLGEQLVNTFVNGDASVGSVTSPAFKITDRYINLLVGGGNHPRNPDAVEDSVPPSGDLLFAGADFEGEDGATYDDIGWTSSGDFVGQVVASGTIATQQQVSGFMGRKLVNSYFGELVGKGGDAVTGTLTSANFTINKPYINFLVGGGNHPYGAEGAAAVVLLVDDKVVRSATGSDSESLNWTHWDVQEYQGKPARIMIVDENTGGYGHILADQFMAGDEPAQPVSTETTVNLLVDGKVVYSVTGDNSETLGWRSWNVAALKGEMAQIRIVDNSTAGFGHVLVDHIIQSDRPRQIANWGDFGSDFYAAVTWNGAPDGKRYWLGWMSNWNYAGSIPTTPWRGGQTLVRELSLQTIDNKIRLVQTPVDALKSLRNNALFTLSEEKVVAPGDTLLADSQVQGQVYEIEAELQPGSASEAGFKVRTGSHGEETLVGYDAAAGEVFIDRTKSGTNAFNSGFAARHSAPLPLSDNASVALRIIVDTSSVTVFSGKGEVVLTDQIFPEPTSQGIEIYSKGGDINVKSLTIWPLKSIWADK</sequence>
<evidence type="ECO:0000313" key="7">
    <source>
        <dbReference type="EMBL" id="AEX04434.1"/>
    </source>
</evidence>
<dbReference type="InterPro" id="IPR023296">
    <property type="entry name" value="Glyco_hydro_beta-prop_sf"/>
</dbReference>
<dbReference type="SUPFAM" id="SSF49899">
    <property type="entry name" value="Concanavalin A-like lectins/glucanases"/>
    <property type="match status" value="1"/>
</dbReference>
<dbReference type="SUPFAM" id="SSF75005">
    <property type="entry name" value="Arabinanase/levansucrase/invertase"/>
    <property type="match status" value="1"/>
</dbReference>
<accession>A0A0H3H7G5</accession>
<dbReference type="PANTHER" id="PTHR42800:SF1">
    <property type="entry name" value="EXOINULINASE INUD (AFU_ORTHOLOGUE AFUA_5G00480)"/>
    <property type="match status" value="1"/>
</dbReference>
<reference evidence="7 8" key="1">
    <citation type="journal article" date="2012" name="J. Bacteriol.">
        <title>Complete genome sequence of Klebsiella oxytoca KCTC 1686, used in production of 2,3-butanediol.</title>
        <authorList>
            <person name="Shin S.H."/>
            <person name="Kim S."/>
            <person name="Kim J.Y."/>
            <person name="Lee S."/>
            <person name="Um Y."/>
            <person name="Oh M.K."/>
            <person name="Kim Y.R."/>
            <person name="Lee J."/>
            <person name="Yang K.S."/>
        </authorList>
    </citation>
    <scope>NUCLEOTIDE SEQUENCE [LARGE SCALE GENOMIC DNA]</scope>
    <source>
        <strain evidence="8">ATCC 8724 / DSM 4798 / JCM 20051 / NBRC 3318 / NRRL B-199 / KCTC 1686</strain>
    </source>
</reference>
<evidence type="ECO:0000259" key="5">
    <source>
        <dbReference type="Pfam" id="PF00251"/>
    </source>
</evidence>
<dbReference type="Pfam" id="PF08244">
    <property type="entry name" value="Glyco_hydro_32C"/>
    <property type="match status" value="1"/>
</dbReference>
<name>A0A0H3H7G5_KLEM8</name>
<dbReference type="GO" id="GO:0005737">
    <property type="term" value="C:cytoplasm"/>
    <property type="evidence" value="ECO:0007669"/>
    <property type="project" value="TreeGrafter"/>
</dbReference>
<keyword evidence="2" id="KW-0378">Hydrolase</keyword>
<dbReference type="GO" id="GO:0004575">
    <property type="term" value="F:sucrose alpha-glucosidase activity"/>
    <property type="evidence" value="ECO:0007669"/>
    <property type="project" value="TreeGrafter"/>
</dbReference>
<feature type="domain" description="Glycosyl hydrolase family 32 C-terminal" evidence="6">
    <location>
        <begin position="754"/>
        <end position="887"/>
    </location>
</feature>
<dbReference type="Proteomes" id="UP000007843">
    <property type="component" value="Chromosome"/>
</dbReference>
<evidence type="ECO:0000313" key="8">
    <source>
        <dbReference type="Proteomes" id="UP000007843"/>
    </source>
</evidence>
<evidence type="ECO:0000256" key="4">
    <source>
        <dbReference type="SAM" id="SignalP"/>
    </source>
</evidence>
<dbReference type="PROSITE" id="PS51257">
    <property type="entry name" value="PROKAR_LIPOPROTEIN"/>
    <property type="match status" value="1"/>
</dbReference>
<feature type="domain" description="Glycosyl hydrolase family 32 N-terminal" evidence="5">
    <location>
        <begin position="656"/>
        <end position="726"/>
    </location>
</feature>
<dbReference type="KEGG" id="kox:KOX_13550"/>
<dbReference type="CDD" id="cd18622">
    <property type="entry name" value="GH32_Inu-like"/>
    <property type="match status" value="1"/>
</dbReference>
<feature type="domain" description="Glycosyl hydrolase family 32 N-terminal" evidence="5">
    <location>
        <begin position="53"/>
        <end position="312"/>
    </location>
</feature>
<gene>
    <name evidence="7" type="ordered locus">KOX_13550</name>
</gene>
<keyword evidence="3" id="KW-0326">Glycosidase</keyword>
<dbReference type="Gene3D" id="2.115.10.20">
    <property type="entry name" value="Glycosyl hydrolase domain, family 43"/>
    <property type="match status" value="2"/>
</dbReference>
<dbReference type="GO" id="GO:0005987">
    <property type="term" value="P:sucrose catabolic process"/>
    <property type="evidence" value="ECO:0007669"/>
    <property type="project" value="TreeGrafter"/>
</dbReference>
<proteinExistence type="inferred from homology"/>
<protein>
    <submittedName>
        <fullName evidence="7">Levanase</fullName>
    </submittedName>
</protein>
<evidence type="ECO:0000256" key="2">
    <source>
        <dbReference type="ARBA" id="ARBA00022801"/>
    </source>
</evidence>
<dbReference type="PATRIC" id="fig|1006551.4.peg.2728"/>
<dbReference type="InterPro" id="IPR001362">
    <property type="entry name" value="Glyco_hydro_32"/>
</dbReference>
<feature type="signal peptide" evidence="4">
    <location>
        <begin position="1"/>
        <end position="23"/>
    </location>
</feature>
<dbReference type="EMBL" id="CP003218">
    <property type="protein sequence ID" value="AEX04434.1"/>
    <property type="molecule type" value="Genomic_DNA"/>
</dbReference>
<dbReference type="HOGENOM" id="CLU_001528_3_0_6"/>
<dbReference type="Pfam" id="PF00251">
    <property type="entry name" value="Glyco_hydro_32N"/>
    <property type="match status" value="2"/>
</dbReference>
<dbReference type="AlphaFoldDB" id="A0A0H3H7G5"/>
<keyword evidence="4" id="KW-0732">Signal</keyword>
<evidence type="ECO:0000259" key="6">
    <source>
        <dbReference type="Pfam" id="PF08244"/>
    </source>
</evidence>